<accession>A0AA38VLV1</accession>
<dbReference type="SUPFAM" id="SSF46689">
    <property type="entry name" value="Homeodomain-like"/>
    <property type="match status" value="1"/>
</dbReference>
<gene>
    <name evidence="2" type="ORF">NKR19_g7674</name>
</gene>
<organism evidence="2 3">
    <name type="scientific">Coniochaeta hoffmannii</name>
    <dbReference type="NCBI Taxonomy" id="91930"/>
    <lineage>
        <taxon>Eukaryota</taxon>
        <taxon>Fungi</taxon>
        <taxon>Dikarya</taxon>
        <taxon>Ascomycota</taxon>
        <taxon>Pezizomycotina</taxon>
        <taxon>Sordariomycetes</taxon>
        <taxon>Sordariomycetidae</taxon>
        <taxon>Coniochaetales</taxon>
        <taxon>Coniochaetaceae</taxon>
        <taxon>Coniochaeta</taxon>
    </lineage>
</organism>
<proteinExistence type="predicted"/>
<keyword evidence="3" id="KW-1185">Reference proteome</keyword>
<evidence type="ECO:0000256" key="1">
    <source>
        <dbReference type="SAM" id="MobiDB-lite"/>
    </source>
</evidence>
<dbReference type="InterPro" id="IPR009057">
    <property type="entry name" value="Homeodomain-like_sf"/>
</dbReference>
<evidence type="ECO:0000313" key="2">
    <source>
        <dbReference type="EMBL" id="KAJ9138979.1"/>
    </source>
</evidence>
<feature type="region of interest" description="Disordered" evidence="1">
    <location>
        <begin position="166"/>
        <end position="260"/>
    </location>
</feature>
<sequence length="260" mass="28327">MPVGMPMRDKEIMEKLFDLKKLTSSEISFVLGCSVQVVQKRRREYEAKGTITAAKEMSWQKIKPEHREVLLKYVQEHGENKSLREMSEYLAEATGVKVTTVTISRILKAAAEASEGQGRRKIRAPRTDNTPNRVAWIAPEAQRATPVLRGNRVAWTLQEQSASPAAQSQLAALSSSTASPIPQQPAPQLSASPAIQPGSAPPQVQDPSIQPQEVAQQAVHVFGPTESSATSTNNEESPTPMEGFTEQETPSESADEAAEV</sequence>
<dbReference type="AlphaFoldDB" id="A0AA38VLV1"/>
<feature type="compositionally biased region" description="Polar residues" evidence="1">
    <location>
        <begin position="205"/>
        <end position="215"/>
    </location>
</feature>
<comment type="caution">
    <text evidence="2">The sequence shown here is derived from an EMBL/GenBank/DDBJ whole genome shotgun (WGS) entry which is preliminary data.</text>
</comment>
<dbReference type="EMBL" id="JANBVN010000138">
    <property type="protein sequence ID" value="KAJ9138979.1"/>
    <property type="molecule type" value="Genomic_DNA"/>
</dbReference>
<protein>
    <submittedName>
        <fullName evidence="2">Uncharacterized protein</fullName>
    </submittedName>
</protein>
<name>A0AA38VLV1_9PEZI</name>
<dbReference type="Proteomes" id="UP001174691">
    <property type="component" value="Unassembled WGS sequence"/>
</dbReference>
<evidence type="ECO:0000313" key="3">
    <source>
        <dbReference type="Proteomes" id="UP001174691"/>
    </source>
</evidence>
<reference evidence="2" key="1">
    <citation type="submission" date="2022-07" db="EMBL/GenBank/DDBJ databases">
        <title>Fungi with potential for degradation of polypropylene.</title>
        <authorList>
            <person name="Gostincar C."/>
        </authorList>
    </citation>
    <scope>NUCLEOTIDE SEQUENCE</scope>
    <source>
        <strain evidence="2">EXF-13287</strain>
    </source>
</reference>
<feature type="compositionally biased region" description="Low complexity" evidence="1">
    <location>
        <begin position="224"/>
        <end position="239"/>
    </location>
</feature>
<feature type="compositionally biased region" description="Low complexity" evidence="1">
    <location>
        <begin position="166"/>
        <end position="197"/>
    </location>
</feature>